<proteinExistence type="predicted"/>
<evidence type="ECO:0000313" key="1">
    <source>
        <dbReference type="EMBL" id="VYU38124.1"/>
    </source>
</evidence>
<sequence>MLMSIRYFELIGHIFVEDNYLSHTQLHHCNGP</sequence>
<gene>
    <name evidence="1" type="ORF">KOLFYP65_03887</name>
</gene>
<accession>A0A6N3EDT7</accession>
<name>A0A6N3EDT7_KLEOX</name>
<dbReference type="EMBL" id="CACRTM010000026">
    <property type="protein sequence ID" value="VYU38124.1"/>
    <property type="molecule type" value="Genomic_DNA"/>
</dbReference>
<dbReference type="AlphaFoldDB" id="A0A6N3EDT7"/>
<protein>
    <submittedName>
        <fullName evidence="1">Uncharacterized protein</fullName>
    </submittedName>
</protein>
<organism evidence="1">
    <name type="scientific">Klebsiella oxytoca</name>
    <dbReference type="NCBI Taxonomy" id="571"/>
    <lineage>
        <taxon>Bacteria</taxon>
        <taxon>Pseudomonadati</taxon>
        <taxon>Pseudomonadota</taxon>
        <taxon>Gammaproteobacteria</taxon>
        <taxon>Enterobacterales</taxon>
        <taxon>Enterobacteriaceae</taxon>
        <taxon>Klebsiella/Raoultella group</taxon>
        <taxon>Klebsiella</taxon>
    </lineage>
</organism>
<reference evidence="1" key="1">
    <citation type="submission" date="2019-11" db="EMBL/GenBank/DDBJ databases">
        <authorList>
            <person name="Feng L."/>
        </authorList>
    </citation>
    <scope>NUCLEOTIDE SEQUENCE</scope>
    <source>
        <strain evidence="1">KOxytocaLFYP65</strain>
    </source>
</reference>